<reference evidence="2" key="1">
    <citation type="journal article" date="2019" name="Int. J. Syst. Evol. Microbiol.">
        <title>The Global Catalogue of Microorganisms (GCM) 10K type strain sequencing project: providing services to taxonomists for standard genome sequencing and annotation.</title>
        <authorList>
            <consortium name="The Broad Institute Genomics Platform"/>
            <consortium name="The Broad Institute Genome Sequencing Center for Infectious Disease"/>
            <person name="Wu L."/>
            <person name="Ma J."/>
        </authorList>
    </citation>
    <scope>NUCLEOTIDE SEQUENCE [LARGE SCALE GENOMIC DNA]</scope>
    <source>
        <strain evidence="2">KCTC 23298</strain>
    </source>
</reference>
<dbReference type="Proteomes" id="UP000658305">
    <property type="component" value="Unassembled WGS sequence"/>
</dbReference>
<evidence type="ECO:0000313" key="1">
    <source>
        <dbReference type="EMBL" id="GHC12497.1"/>
    </source>
</evidence>
<evidence type="ECO:0000313" key="2">
    <source>
        <dbReference type="Proteomes" id="UP000658305"/>
    </source>
</evidence>
<sequence>MPLLLFILALAIGFPLHQAKAEFRLDVGEKAYLEWKGETAFSDLAVGESAYLKRFDFCAMDGQLWLDRGAIIADSPSKYTVSFLATRRPNNRVAIELRPPAGSQLAGGDVSIAALVSPPHAKSDCAKLGLGTETVFEIESINGMARASELIKAYP</sequence>
<protein>
    <submittedName>
        <fullName evidence="1">Uncharacterized protein</fullName>
    </submittedName>
</protein>
<gene>
    <name evidence="1" type="ORF">GCM10007291_07180</name>
</gene>
<name>A0ABQ3F818_9RHOB</name>
<keyword evidence="2" id="KW-1185">Reference proteome</keyword>
<dbReference type="EMBL" id="BMYI01000001">
    <property type="protein sequence ID" value="GHC12497.1"/>
    <property type="molecule type" value="Genomic_DNA"/>
</dbReference>
<dbReference type="RefSeq" id="WP_189380185.1">
    <property type="nucleotide sequence ID" value="NZ_BMYI01000001.1"/>
</dbReference>
<comment type="caution">
    <text evidence="1">The sequence shown here is derived from an EMBL/GenBank/DDBJ whole genome shotgun (WGS) entry which is preliminary data.</text>
</comment>
<organism evidence="1 2">
    <name type="scientific">Gemmobacter nanjingensis</name>
    <dbReference type="NCBI Taxonomy" id="488454"/>
    <lineage>
        <taxon>Bacteria</taxon>
        <taxon>Pseudomonadati</taxon>
        <taxon>Pseudomonadota</taxon>
        <taxon>Alphaproteobacteria</taxon>
        <taxon>Rhodobacterales</taxon>
        <taxon>Paracoccaceae</taxon>
        <taxon>Gemmobacter</taxon>
    </lineage>
</organism>
<proteinExistence type="predicted"/>
<accession>A0ABQ3F818</accession>